<keyword evidence="1" id="KW-1133">Transmembrane helix</keyword>
<reference evidence="3" key="1">
    <citation type="journal article" date="2019" name="Int. J. Syst. Evol. Microbiol.">
        <title>The Global Catalogue of Microorganisms (GCM) 10K type strain sequencing project: providing services to taxonomists for standard genome sequencing and annotation.</title>
        <authorList>
            <consortium name="The Broad Institute Genomics Platform"/>
            <consortium name="The Broad Institute Genome Sequencing Center for Infectious Disease"/>
            <person name="Wu L."/>
            <person name="Ma J."/>
        </authorList>
    </citation>
    <scope>NUCLEOTIDE SEQUENCE [LARGE SCALE GENOMIC DNA]</scope>
    <source>
        <strain evidence="3">TISTR 2466</strain>
    </source>
</reference>
<evidence type="ECO:0000256" key="1">
    <source>
        <dbReference type="SAM" id="Phobius"/>
    </source>
</evidence>
<evidence type="ECO:0000313" key="3">
    <source>
        <dbReference type="Proteomes" id="UP001597399"/>
    </source>
</evidence>
<accession>A0ABW5S420</accession>
<dbReference type="Pfam" id="PF06161">
    <property type="entry name" value="DUF975"/>
    <property type="match status" value="1"/>
</dbReference>
<evidence type="ECO:0000313" key="2">
    <source>
        <dbReference type="EMBL" id="MFD2694069.1"/>
    </source>
</evidence>
<dbReference type="PANTHER" id="PTHR40076:SF1">
    <property type="entry name" value="MEMBRANE PROTEIN"/>
    <property type="match status" value="1"/>
</dbReference>
<dbReference type="Proteomes" id="UP001597399">
    <property type="component" value="Unassembled WGS sequence"/>
</dbReference>
<feature type="transmembrane region" description="Helical" evidence="1">
    <location>
        <begin position="116"/>
        <end position="139"/>
    </location>
</feature>
<protein>
    <submittedName>
        <fullName evidence="2">DUF975 family protein</fullName>
    </submittedName>
</protein>
<keyword evidence="1" id="KW-0812">Transmembrane</keyword>
<feature type="transmembrane region" description="Helical" evidence="1">
    <location>
        <begin position="61"/>
        <end position="84"/>
    </location>
</feature>
<comment type="caution">
    <text evidence="2">The sequence shown here is derived from an EMBL/GenBank/DDBJ whole genome shotgun (WGS) entry which is preliminary data.</text>
</comment>
<gene>
    <name evidence="2" type="ORF">ACFSUE_10580</name>
</gene>
<sequence>MGFSASIRKSARDVLSGKWGSSVGTTVIQFLCIGAAPYFFIVITNIILFSIIIASHGSDTAALATLFTVYPIEGLVFMIFNIALSTGYRWQFLDLYRGNSYGIGVMFQSLDSMRKIVRLFGAALLLFLYTLLWSLLLIVPGIIKSYSYSQTFYILKDHPECTINEAITESRQLMDGYKWLGASYTFDPRNRQSVADALYHDRTSSLL</sequence>
<dbReference type="PANTHER" id="PTHR40076">
    <property type="entry name" value="MEMBRANE PROTEIN-RELATED"/>
    <property type="match status" value="1"/>
</dbReference>
<proteinExistence type="predicted"/>
<organism evidence="2 3">
    <name type="scientific">Sporolactobacillus shoreicorticis</name>
    <dbReference type="NCBI Taxonomy" id="1923877"/>
    <lineage>
        <taxon>Bacteria</taxon>
        <taxon>Bacillati</taxon>
        <taxon>Bacillota</taxon>
        <taxon>Bacilli</taxon>
        <taxon>Bacillales</taxon>
        <taxon>Sporolactobacillaceae</taxon>
        <taxon>Sporolactobacillus</taxon>
    </lineage>
</organism>
<feature type="transmembrane region" description="Helical" evidence="1">
    <location>
        <begin position="27"/>
        <end position="54"/>
    </location>
</feature>
<keyword evidence="3" id="KW-1185">Reference proteome</keyword>
<keyword evidence="1" id="KW-0472">Membrane</keyword>
<dbReference type="RefSeq" id="WP_253064314.1">
    <property type="nucleotide sequence ID" value="NZ_JAMXWM010000029.1"/>
</dbReference>
<dbReference type="EMBL" id="JBHUMQ010000025">
    <property type="protein sequence ID" value="MFD2694069.1"/>
    <property type="molecule type" value="Genomic_DNA"/>
</dbReference>
<name>A0ABW5S420_9BACL</name>
<dbReference type="InterPro" id="IPR010380">
    <property type="entry name" value="DUF975"/>
</dbReference>